<comment type="similarity">
    <text evidence="1">Belongs to the ATP-dependent DNA ligase family.</text>
</comment>
<dbReference type="SUPFAM" id="SSF50249">
    <property type="entry name" value="Nucleic acid-binding proteins"/>
    <property type="match status" value="1"/>
</dbReference>
<dbReference type="InterPro" id="IPR050191">
    <property type="entry name" value="ATP-dep_DNA_ligase"/>
</dbReference>
<evidence type="ECO:0000313" key="6">
    <source>
        <dbReference type="Proteomes" id="UP001597541"/>
    </source>
</evidence>
<dbReference type="InterPro" id="IPR012310">
    <property type="entry name" value="DNA_ligase_ATP-dep_cent"/>
</dbReference>
<dbReference type="Pfam" id="PF01068">
    <property type="entry name" value="DNA_ligase_A_M"/>
    <property type="match status" value="1"/>
</dbReference>
<evidence type="ECO:0000256" key="3">
    <source>
        <dbReference type="ARBA" id="ARBA00034003"/>
    </source>
</evidence>
<dbReference type="Gene3D" id="3.30.1490.70">
    <property type="match status" value="1"/>
</dbReference>
<keyword evidence="6" id="KW-1185">Reference proteome</keyword>
<evidence type="ECO:0000256" key="1">
    <source>
        <dbReference type="ARBA" id="ARBA00007572"/>
    </source>
</evidence>
<evidence type="ECO:0000256" key="2">
    <source>
        <dbReference type="ARBA" id="ARBA00022598"/>
    </source>
</evidence>
<dbReference type="SUPFAM" id="SSF56091">
    <property type="entry name" value="DNA ligase/mRNA capping enzyme, catalytic domain"/>
    <property type="match status" value="1"/>
</dbReference>
<dbReference type="Proteomes" id="UP001597541">
    <property type="component" value="Unassembled WGS sequence"/>
</dbReference>
<name>A0ABW5PIZ0_9BACL</name>
<proteinExistence type="inferred from homology"/>
<dbReference type="EMBL" id="JBHUME010000013">
    <property type="protein sequence ID" value="MFD2614608.1"/>
    <property type="molecule type" value="Genomic_DNA"/>
</dbReference>
<dbReference type="Gene3D" id="2.40.50.140">
    <property type="entry name" value="Nucleic acid-binding proteins"/>
    <property type="match status" value="1"/>
</dbReference>
<protein>
    <submittedName>
        <fullName evidence="5">DNA ligase</fullName>
    </submittedName>
</protein>
<dbReference type="PROSITE" id="PS50160">
    <property type="entry name" value="DNA_LIGASE_A3"/>
    <property type="match status" value="1"/>
</dbReference>
<sequence>MFYPPMLLMHSVNNEAFEHQDYLASLKLDGIRLLVSNMDHFKLYTKNQDVTSRFPELHNPPISKGTILDGELIVVDEKGHPDFEACLSRFHSRKANYKVQFCAFDILYCRGENVTGLPLEKRLELLEAEMQETEHYSRMRIIHGNPVQLFEIVKAAGLEGIVLKKRDSKYETRSRPCEPGSKAIRSWAWQKVINYSSSDVVITGYSKENHHWLIGAPEDGRIKPLGTMELGITQKHRKEIWPRLGCSVVDENKKFVFVEPLITCRVRHRGYYKSGFMRLPVLDEVLS</sequence>
<dbReference type="GO" id="GO:0016874">
    <property type="term" value="F:ligase activity"/>
    <property type="evidence" value="ECO:0007669"/>
    <property type="project" value="UniProtKB-KW"/>
</dbReference>
<dbReference type="PANTHER" id="PTHR45674">
    <property type="entry name" value="DNA LIGASE 1/3 FAMILY MEMBER"/>
    <property type="match status" value="1"/>
</dbReference>
<reference evidence="6" key="1">
    <citation type="journal article" date="2019" name="Int. J. Syst. Evol. Microbiol.">
        <title>The Global Catalogue of Microorganisms (GCM) 10K type strain sequencing project: providing services to taxonomists for standard genome sequencing and annotation.</title>
        <authorList>
            <consortium name="The Broad Institute Genomics Platform"/>
            <consortium name="The Broad Institute Genome Sequencing Center for Infectious Disease"/>
            <person name="Wu L."/>
            <person name="Ma J."/>
        </authorList>
    </citation>
    <scope>NUCLEOTIDE SEQUENCE [LARGE SCALE GENOMIC DNA]</scope>
    <source>
        <strain evidence="6">KCTC 3950</strain>
    </source>
</reference>
<dbReference type="PANTHER" id="PTHR45674:SF4">
    <property type="entry name" value="DNA LIGASE 1"/>
    <property type="match status" value="1"/>
</dbReference>
<evidence type="ECO:0000313" key="5">
    <source>
        <dbReference type="EMBL" id="MFD2614608.1"/>
    </source>
</evidence>
<comment type="caution">
    <text evidence="5">The sequence shown here is derived from an EMBL/GenBank/DDBJ whole genome shotgun (WGS) entry which is preliminary data.</text>
</comment>
<keyword evidence="2 5" id="KW-0436">Ligase</keyword>
<gene>
    <name evidence="5" type="ORF">ACFSUF_19540</name>
</gene>
<organism evidence="5 6">
    <name type="scientific">Paenibacillus gansuensis</name>
    <dbReference type="NCBI Taxonomy" id="306542"/>
    <lineage>
        <taxon>Bacteria</taxon>
        <taxon>Bacillati</taxon>
        <taxon>Bacillota</taxon>
        <taxon>Bacilli</taxon>
        <taxon>Bacillales</taxon>
        <taxon>Paenibacillaceae</taxon>
        <taxon>Paenibacillus</taxon>
    </lineage>
</organism>
<dbReference type="RefSeq" id="WP_377605643.1">
    <property type="nucleotide sequence ID" value="NZ_JBHUME010000013.1"/>
</dbReference>
<dbReference type="Gene3D" id="3.30.470.30">
    <property type="entry name" value="DNA ligase/mRNA capping enzyme"/>
    <property type="match status" value="1"/>
</dbReference>
<comment type="catalytic activity">
    <reaction evidence="3">
        <text>ATP + (deoxyribonucleotide)n-3'-hydroxyl + 5'-phospho-(deoxyribonucleotide)m = (deoxyribonucleotide)n+m + AMP + diphosphate.</text>
        <dbReference type="EC" id="6.5.1.1"/>
    </reaction>
</comment>
<evidence type="ECO:0000259" key="4">
    <source>
        <dbReference type="PROSITE" id="PS50160"/>
    </source>
</evidence>
<feature type="domain" description="ATP-dependent DNA ligase family profile" evidence="4">
    <location>
        <begin position="92"/>
        <end position="192"/>
    </location>
</feature>
<dbReference type="InterPro" id="IPR012340">
    <property type="entry name" value="NA-bd_OB-fold"/>
</dbReference>
<accession>A0ABW5PIZ0</accession>